<evidence type="ECO:0000313" key="2">
    <source>
        <dbReference type="EMBL" id="KAG8085528.1"/>
    </source>
</evidence>
<accession>A0A8J6BMY3</accession>
<dbReference type="EMBL" id="JAAALK010000082">
    <property type="protein sequence ID" value="KAG8085528.1"/>
    <property type="molecule type" value="Genomic_DNA"/>
</dbReference>
<feature type="region of interest" description="Disordered" evidence="1">
    <location>
        <begin position="1"/>
        <end position="31"/>
    </location>
</feature>
<gene>
    <name evidence="2" type="ORF">GUJ93_ZPchr0010g8991</name>
</gene>
<reference evidence="2" key="1">
    <citation type="journal article" date="2021" name="bioRxiv">
        <title>Whole Genome Assembly and Annotation of Northern Wild Rice, Zizania palustris L., Supports a Whole Genome Duplication in the Zizania Genus.</title>
        <authorList>
            <person name="Haas M."/>
            <person name="Kono T."/>
            <person name="Macchietto M."/>
            <person name="Millas R."/>
            <person name="McGilp L."/>
            <person name="Shao M."/>
            <person name="Duquette J."/>
            <person name="Hirsch C.N."/>
            <person name="Kimball J."/>
        </authorList>
    </citation>
    <scope>NUCLEOTIDE SEQUENCE</scope>
    <source>
        <tissue evidence="2">Fresh leaf tissue</tissue>
    </source>
</reference>
<evidence type="ECO:0000256" key="1">
    <source>
        <dbReference type="SAM" id="MobiDB-lite"/>
    </source>
</evidence>
<proteinExistence type="predicted"/>
<protein>
    <submittedName>
        <fullName evidence="2">Uncharacterized protein</fullName>
    </submittedName>
</protein>
<evidence type="ECO:0000313" key="3">
    <source>
        <dbReference type="Proteomes" id="UP000729402"/>
    </source>
</evidence>
<organism evidence="2 3">
    <name type="scientific">Zizania palustris</name>
    <name type="common">Northern wild rice</name>
    <dbReference type="NCBI Taxonomy" id="103762"/>
    <lineage>
        <taxon>Eukaryota</taxon>
        <taxon>Viridiplantae</taxon>
        <taxon>Streptophyta</taxon>
        <taxon>Embryophyta</taxon>
        <taxon>Tracheophyta</taxon>
        <taxon>Spermatophyta</taxon>
        <taxon>Magnoliopsida</taxon>
        <taxon>Liliopsida</taxon>
        <taxon>Poales</taxon>
        <taxon>Poaceae</taxon>
        <taxon>BOP clade</taxon>
        <taxon>Oryzoideae</taxon>
        <taxon>Oryzeae</taxon>
        <taxon>Zizaniinae</taxon>
        <taxon>Zizania</taxon>
    </lineage>
</organism>
<dbReference type="AlphaFoldDB" id="A0A8J6BMY3"/>
<sequence length="86" mass="9122">MAQVGGSTRDRDGGARGCGEGARAGSRATRGWSRKSLDLVGWGGGRGPRVGLRSVAQHETETKGRKVVKGLRPAVELHEVGLRVRF</sequence>
<reference evidence="2" key="2">
    <citation type="submission" date="2021-02" db="EMBL/GenBank/DDBJ databases">
        <authorList>
            <person name="Kimball J.A."/>
            <person name="Haas M.W."/>
            <person name="Macchietto M."/>
            <person name="Kono T."/>
            <person name="Duquette J."/>
            <person name="Shao M."/>
        </authorList>
    </citation>
    <scope>NUCLEOTIDE SEQUENCE</scope>
    <source>
        <tissue evidence="2">Fresh leaf tissue</tissue>
    </source>
</reference>
<dbReference type="Proteomes" id="UP000729402">
    <property type="component" value="Unassembled WGS sequence"/>
</dbReference>
<keyword evidence="3" id="KW-1185">Reference proteome</keyword>
<comment type="caution">
    <text evidence="2">The sequence shown here is derived from an EMBL/GenBank/DDBJ whole genome shotgun (WGS) entry which is preliminary data.</text>
</comment>
<name>A0A8J6BMY3_ZIZPA</name>